<organism evidence="4 5">
    <name type="scientific">Phenylobacterium conjunctum</name>
    <dbReference type="NCBI Taxonomy" id="1298959"/>
    <lineage>
        <taxon>Bacteria</taxon>
        <taxon>Pseudomonadati</taxon>
        <taxon>Pseudomonadota</taxon>
        <taxon>Alphaproteobacteria</taxon>
        <taxon>Caulobacterales</taxon>
        <taxon>Caulobacteraceae</taxon>
        <taxon>Phenylobacterium</taxon>
    </lineage>
</organism>
<dbReference type="NCBIfam" id="TIGR01891">
    <property type="entry name" value="amidohydrolases"/>
    <property type="match status" value="1"/>
</dbReference>
<keyword evidence="1" id="KW-0378">Hydrolase</keyword>
<dbReference type="PIRSF" id="PIRSF005962">
    <property type="entry name" value="Pept_M20D_amidohydro"/>
    <property type="match status" value="1"/>
</dbReference>
<evidence type="ECO:0000259" key="3">
    <source>
        <dbReference type="Pfam" id="PF07687"/>
    </source>
</evidence>
<dbReference type="PANTHER" id="PTHR11014">
    <property type="entry name" value="PEPTIDASE M20 FAMILY MEMBER"/>
    <property type="match status" value="1"/>
</dbReference>
<gene>
    <name evidence="4" type="ORF">ACFQ27_02895</name>
</gene>
<evidence type="ECO:0000256" key="1">
    <source>
        <dbReference type="ARBA" id="ARBA00022801"/>
    </source>
</evidence>
<evidence type="ECO:0000313" key="5">
    <source>
        <dbReference type="Proteomes" id="UP001597216"/>
    </source>
</evidence>
<feature type="signal peptide" evidence="2">
    <location>
        <begin position="1"/>
        <end position="26"/>
    </location>
</feature>
<evidence type="ECO:0000313" key="4">
    <source>
        <dbReference type="EMBL" id="MFD1189513.1"/>
    </source>
</evidence>
<feature type="domain" description="Peptidase M20 dimerisation" evidence="3">
    <location>
        <begin position="221"/>
        <end position="320"/>
    </location>
</feature>
<dbReference type="InterPro" id="IPR002933">
    <property type="entry name" value="Peptidase_M20"/>
</dbReference>
<feature type="chain" id="PRO_5045615234" evidence="2">
    <location>
        <begin position="27"/>
        <end position="441"/>
    </location>
</feature>
<comment type="caution">
    <text evidence="4">The sequence shown here is derived from an EMBL/GenBank/DDBJ whole genome shotgun (WGS) entry which is preliminary data.</text>
</comment>
<dbReference type="PANTHER" id="PTHR11014:SF63">
    <property type="entry name" value="METALLOPEPTIDASE, PUTATIVE (AFU_ORTHOLOGUE AFUA_6G09600)-RELATED"/>
    <property type="match status" value="1"/>
</dbReference>
<name>A0ABW3SXW3_9CAUL</name>
<dbReference type="Pfam" id="PF01546">
    <property type="entry name" value="Peptidase_M20"/>
    <property type="match status" value="1"/>
</dbReference>
<dbReference type="Proteomes" id="UP001597216">
    <property type="component" value="Unassembled WGS sequence"/>
</dbReference>
<dbReference type="InterPro" id="IPR017439">
    <property type="entry name" value="Amidohydrolase"/>
</dbReference>
<dbReference type="SUPFAM" id="SSF55031">
    <property type="entry name" value="Bacterial exopeptidase dimerisation domain"/>
    <property type="match status" value="1"/>
</dbReference>
<dbReference type="Pfam" id="PF07687">
    <property type="entry name" value="M20_dimer"/>
    <property type="match status" value="1"/>
</dbReference>
<protein>
    <submittedName>
        <fullName evidence="4">Amidohydrolase</fullName>
    </submittedName>
</protein>
<dbReference type="Gene3D" id="3.30.70.360">
    <property type="match status" value="1"/>
</dbReference>
<dbReference type="EMBL" id="JBHTLQ010000004">
    <property type="protein sequence ID" value="MFD1189513.1"/>
    <property type="molecule type" value="Genomic_DNA"/>
</dbReference>
<dbReference type="InterPro" id="IPR011650">
    <property type="entry name" value="Peptidase_M20_dimer"/>
</dbReference>
<proteinExistence type="predicted"/>
<sequence length="441" mass="46095">MRKRSFALHTLLLAGAAVLIAGQAQAKDVAPLKPAIDALLDKNYAHLDALYKDIHAHPELGFQETATAAKLAAEMKALGFTVTQGVGKTGVVAIYKNGPGPVVMVRTELDALPMEEKSGLPYASHATQMWNGKPAPVAHSCGHDIHMASWVGTAQALLAMKDKWRGTLMFVAQPSEESTGGAIGMIEDGLFTKFPKPTYGFGLHVGPGPYGYVSYRPGVTTSNSDSMEILFKGRGGHGSMPSLTIDSVVQAAKFVVDVQTVISREKDPAAFGVVTVGAIQAGSAGNIIPDSALIRGTIRSYEPGVRTKLLDGVRRTANAEAAMAGAPAPQIELTPGGTAVVNDIALTDKTAKVFKAAFGDKAVLEAAPSPASEDYSEFIIAGVPSVFFSIGGYDPAKIAAAKAKGEFLPGNHTPYFAPVPEPTIRTGVAAMTLAVMNVMQP</sequence>
<keyword evidence="5" id="KW-1185">Reference proteome</keyword>
<evidence type="ECO:0000256" key="2">
    <source>
        <dbReference type="SAM" id="SignalP"/>
    </source>
</evidence>
<dbReference type="Gene3D" id="3.40.630.10">
    <property type="entry name" value="Zn peptidases"/>
    <property type="match status" value="1"/>
</dbReference>
<keyword evidence="2" id="KW-0732">Signal</keyword>
<dbReference type="RefSeq" id="WP_374346909.1">
    <property type="nucleotide sequence ID" value="NZ_JBHTLQ010000004.1"/>
</dbReference>
<accession>A0ABW3SXW3</accession>
<dbReference type="SUPFAM" id="SSF53187">
    <property type="entry name" value="Zn-dependent exopeptidases"/>
    <property type="match status" value="1"/>
</dbReference>
<dbReference type="InterPro" id="IPR036264">
    <property type="entry name" value="Bact_exopeptidase_dim_dom"/>
</dbReference>
<reference evidence="5" key="1">
    <citation type="journal article" date="2019" name="Int. J. Syst. Evol. Microbiol.">
        <title>The Global Catalogue of Microorganisms (GCM) 10K type strain sequencing project: providing services to taxonomists for standard genome sequencing and annotation.</title>
        <authorList>
            <consortium name="The Broad Institute Genomics Platform"/>
            <consortium name="The Broad Institute Genome Sequencing Center for Infectious Disease"/>
            <person name="Wu L."/>
            <person name="Ma J."/>
        </authorList>
    </citation>
    <scope>NUCLEOTIDE SEQUENCE [LARGE SCALE GENOMIC DNA]</scope>
    <source>
        <strain evidence="5">CCUG 55074</strain>
    </source>
</reference>